<evidence type="ECO:0000256" key="12">
    <source>
        <dbReference type="ARBA" id="ARBA00022777"/>
    </source>
</evidence>
<evidence type="ECO:0000256" key="2">
    <source>
        <dbReference type="ARBA" id="ARBA00002064"/>
    </source>
</evidence>
<dbReference type="Gene3D" id="2.60.200.40">
    <property type="match status" value="1"/>
</dbReference>
<feature type="domain" description="SAM" evidence="19">
    <location>
        <begin position="1282"/>
        <end position="1345"/>
    </location>
</feature>
<dbReference type="PROSITE" id="PS50003">
    <property type="entry name" value="PH_DOMAIN"/>
    <property type="match status" value="1"/>
</dbReference>
<dbReference type="Gene3D" id="1.10.150.50">
    <property type="entry name" value="Transcription Factor, Ets-1"/>
    <property type="match status" value="1"/>
</dbReference>
<reference evidence="21" key="1">
    <citation type="submission" date="2020-07" db="EMBL/GenBank/DDBJ databases">
        <title>Multicomponent nature underlies the extraordinary mechanical properties of spider dragline silk.</title>
        <authorList>
            <person name="Kono N."/>
            <person name="Nakamura H."/>
            <person name="Mori M."/>
            <person name="Yoshida Y."/>
            <person name="Ohtoshi R."/>
            <person name="Malay A.D."/>
            <person name="Moran D.A.P."/>
            <person name="Tomita M."/>
            <person name="Numata K."/>
            <person name="Arakawa K."/>
        </authorList>
    </citation>
    <scope>NUCLEOTIDE SEQUENCE</scope>
</reference>
<keyword evidence="13" id="KW-0862">Zinc</keyword>
<feature type="compositionally biased region" description="Basic and acidic residues" evidence="16">
    <location>
        <begin position="621"/>
        <end position="632"/>
    </location>
</feature>
<keyword evidence="8" id="KW-0479">Metal-binding</keyword>
<evidence type="ECO:0000256" key="10">
    <source>
        <dbReference type="ARBA" id="ARBA00022741"/>
    </source>
</evidence>
<comment type="subcellular location">
    <subcellularLocation>
        <location evidence="3">Cytoplasm</location>
    </subcellularLocation>
</comment>
<feature type="region of interest" description="Disordered" evidence="16">
    <location>
        <begin position="457"/>
        <end position="476"/>
    </location>
</feature>
<feature type="compositionally biased region" description="Basic and acidic residues" evidence="16">
    <location>
        <begin position="559"/>
        <end position="568"/>
    </location>
</feature>
<dbReference type="PANTHER" id="PTHR11255">
    <property type="entry name" value="DIACYLGLYCEROL KINASE"/>
    <property type="match status" value="1"/>
</dbReference>
<feature type="region of interest" description="Disordered" evidence="16">
    <location>
        <begin position="1"/>
        <end position="41"/>
    </location>
</feature>
<dbReference type="SMART" id="SM00233">
    <property type="entry name" value="PH"/>
    <property type="match status" value="1"/>
</dbReference>
<dbReference type="InterPro" id="IPR001206">
    <property type="entry name" value="Diacylglycerol_kinase_cat_dom"/>
</dbReference>
<feature type="region of interest" description="Disordered" evidence="16">
    <location>
        <begin position="621"/>
        <end position="673"/>
    </location>
</feature>
<dbReference type="FunFam" id="2.60.200.40:FF:000001">
    <property type="entry name" value="Diacylglycerol kinase"/>
    <property type="match status" value="1"/>
</dbReference>
<dbReference type="Pfam" id="PF22944">
    <property type="entry name" value="DGKD_4H"/>
    <property type="match status" value="1"/>
</dbReference>
<evidence type="ECO:0000313" key="22">
    <source>
        <dbReference type="Proteomes" id="UP000887116"/>
    </source>
</evidence>
<evidence type="ECO:0000256" key="7">
    <source>
        <dbReference type="ARBA" id="ARBA00022679"/>
    </source>
</evidence>
<evidence type="ECO:0000256" key="4">
    <source>
        <dbReference type="ARBA" id="ARBA00009280"/>
    </source>
</evidence>
<dbReference type="FunFam" id="3.40.50.10330:FF:000001">
    <property type="entry name" value="Diacylglycerol kinase"/>
    <property type="match status" value="1"/>
</dbReference>
<dbReference type="CDD" id="cd20800">
    <property type="entry name" value="C1_DGK_typeII_rpt1"/>
    <property type="match status" value="1"/>
</dbReference>
<name>A0A8X6I8J2_TRICU</name>
<dbReference type="Pfam" id="PF00130">
    <property type="entry name" value="C1_1"/>
    <property type="match status" value="2"/>
</dbReference>
<dbReference type="InterPro" id="IPR046349">
    <property type="entry name" value="C1-like_sf"/>
</dbReference>
<dbReference type="PROSITE" id="PS50081">
    <property type="entry name" value="ZF_DAG_PE_2"/>
    <property type="match status" value="2"/>
</dbReference>
<dbReference type="EC" id="2.7.1.107" evidence="15"/>
<dbReference type="SMART" id="SM00046">
    <property type="entry name" value="DAGKc"/>
    <property type="match status" value="1"/>
</dbReference>
<evidence type="ECO:0000256" key="3">
    <source>
        <dbReference type="ARBA" id="ARBA00004496"/>
    </source>
</evidence>
<dbReference type="Pfam" id="PF00609">
    <property type="entry name" value="DAGK_acc"/>
    <property type="match status" value="1"/>
</dbReference>
<evidence type="ECO:0000256" key="15">
    <source>
        <dbReference type="RuleBase" id="RU361128"/>
    </source>
</evidence>
<evidence type="ECO:0000256" key="11">
    <source>
        <dbReference type="ARBA" id="ARBA00022771"/>
    </source>
</evidence>
<comment type="similarity">
    <text evidence="4 15">Belongs to the eukaryotic diacylglycerol kinase family.</text>
</comment>
<dbReference type="SUPFAM" id="SSF47769">
    <property type="entry name" value="SAM/Pointed domain"/>
    <property type="match status" value="1"/>
</dbReference>
<dbReference type="PROSITE" id="PS50146">
    <property type="entry name" value="DAGK"/>
    <property type="match status" value="1"/>
</dbReference>
<sequence>MATGSVCGANLPEKTSSDAVTDESSESDGEPSSTKSFQRRISTSKAIKTGVCIKEGYLMKQIGSFQRWRRRYFKIKPRKLYFAKDSKSGIFEEVDLTDLSIAECSIKNVNHSFEVITPFQKLILCTESRREMEDWITAFKNVSNKDFYEGTDNQEFLSGQHNWCITNHARPTFCNVCRDALPGVRSTGLSCEVCKFKAHKRCAIKAPSNCKWTTLSSVGKDIIEDEDINLAMPHQWLEGNLPVSAKCSLCDKTCGSVLKLQDWKCLWCRALVHHTNCKAQYPQKCPLGVCRASIVPPTSLHSISNDESWEAICPLGCSPLLVFVNSKSGDNQGVMFLRRFKQLLNPAQVFDLMNGGPRLGLQMFRTFNPLRVLVCGGDGSVSWVLTEIDKLNMNRQCQVGVLPLGTGNDLARVLGWGSSCNDDAQLPQMLENYEKATVKSLDRWCIMTYEKSVLSPRKSSGQKTEDLSPSSSSDNDDSVDRFIATVFQSDQPYLVISSLNFLLKNGNKLLARVTAKMKEKSGSVDEDICYKKFQLIMEKLGKMLLSMTADELASKLLHEQSEERRAESPEADAVQVEVPPSQSKKVPFVEREALMSRTNSLKKAVWQIFDCIETVVDEQNAENRERDIKKSPEPSFPMEKTYSSENKSDSTLQGTSDEERLARPESLWNPWGPSMGHSIGASLKDTLQVTLPTIQGGASADSSPCPSPHPIASPSMSVFSSPSKEKPTVRLSLELSHTTDISHFPSHSGTEDSITACMTGTKPSEAAQSPTATRRISSGAILKSAGTSNVQSSFGIDTASNSCQSFERSLPESYQVEGREFPIINPLTSIPLWSDSNKDISIEKALLPCTDALCAAASPLMDVEDISLEGFDERCVMNNYFGIGVDAKITLEFHNKREEHPEKCRSRTRNLMWYGVLGGKELLHQTYKNLEQRVELECDGKRIPLPSLQGIVVLNINSYGGGSNFWGGTKEDDVFVAPAFDDKILEVVAVYGTVQMAASRVINLQHHRIAQCRSVKIIIKGVEGVPVQVDGEAWIQPPGYICIIHKNQTQVLCRNKQLESSSKMLHDKRNSNRSMPLSPLTEEEIQLIGNFTEAVLNLIRSIKIAAVSYSKIEEDLLHVAMQVANHIERLYPGGKLIEGAVTRQILTELVVAARHLLQDVSTFLRDKNDVFQADSELEEKLTSLCQLIEKELRNCSENQGWVFFHSEEPVNQEQKKHYKGLFKLKFLSKQAKSKTVNSSSGQSSGGACNCSNTGCEGSGCGTPTEEVSSLFGDLPLPSVLTWRTSEVALWLESIQMGEYKDNFITHDIQGPELLHLERRDLKELGVTKVGHIKRILQAVKDISTHSIGRKLALL</sequence>
<feature type="region of interest" description="Disordered" evidence="16">
    <location>
        <begin position="559"/>
        <end position="579"/>
    </location>
</feature>
<keyword evidence="22" id="KW-1185">Reference proteome</keyword>
<dbReference type="EMBL" id="BMAO01031146">
    <property type="protein sequence ID" value="GFQ72750.1"/>
    <property type="molecule type" value="Genomic_DNA"/>
</dbReference>
<dbReference type="InterPro" id="IPR000756">
    <property type="entry name" value="Diacylglycerol_kin_accessory"/>
</dbReference>
<dbReference type="PROSITE" id="PS00479">
    <property type="entry name" value="ZF_DAG_PE_1"/>
    <property type="match status" value="1"/>
</dbReference>
<dbReference type="SMART" id="SM00109">
    <property type="entry name" value="C1"/>
    <property type="match status" value="2"/>
</dbReference>
<evidence type="ECO:0000256" key="9">
    <source>
        <dbReference type="ARBA" id="ARBA00022737"/>
    </source>
</evidence>
<evidence type="ECO:0000259" key="19">
    <source>
        <dbReference type="PROSITE" id="PS50105"/>
    </source>
</evidence>
<dbReference type="Gene3D" id="3.30.60.20">
    <property type="match status" value="2"/>
</dbReference>
<evidence type="ECO:0000256" key="16">
    <source>
        <dbReference type="SAM" id="MobiDB-lite"/>
    </source>
</evidence>
<evidence type="ECO:0000259" key="20">
    <source>
        <dbReference type="PROSITE" id="PS50146"/>
    </source>
</evidence>
<evidence type="ECO:0000256" key="14">
    <source>
        <dbReference type="ARBA" id="ARBA00022840"/>
    </source>
</evidence>
<evidence type="ECO:0000256" key="6">
    <source>
        <dbReference type="ARBA" id="ARBA00022553"/>
    </source>
</evidence>
<dbReference type="InterPro" id="IPR013761">
    <property type="entry name" value="SAM/pointed_sf"/>
</dbReference>
<dbReference type="InterPro" id="IPR011993">
    <property type="entry name" value="PH-like_dom_sf"/>
</dbReference>
<dbReference type="CDD" id="cd09507">
    <property type="entry name" value="SAM_DGK-delta-eta"/>
    <property type="match status" value="1"/>
</dbReference>
<protein>
    <recommendedName>
        <fullName evidence="15">Diacylglycerol kinase</fullName>
        <shortName evidence="15">DAG kinase</shortName>
        <ecNumber evidence="15">2.7.1.107</ecNumber>
    </recommendedName>
</protein>
<dbReference type="InterPro" id="IPR047480">
    <property type="entry name" value="C1_DGKeta_rpt2"/>
</dbReference>
<feature type="domain" description="Phorbol-ester/DAG-type" evidence="18">
    <location>
        <begin position="160"/>
        <end position="210"/>
    </location>
</feature>
<dbReference type="SMART" id="SM00045">
    <property type="entry name" value="DAGKa"/>
    <property type="match status" value="1"/>
</dbReference>
<dbReference type="GO" id="GO:0007200">
    <property type="term" value="P:phospholipase C-activating G protein-coupled receptor signaling pathway"/>
    <property type="evidence" value="ECO:0007669"/>
    <property type="project" value="InterPro"/>
</dbReference>
<dbReference type="GO" id="GO:0008270">
    <property type="term" value="F:zinc ion binding"/>
    <property type="evidence" value="ECO:0007669"/>
    <property type="project" value="UniProtKB-KW"/>
</dbReference>
<gene>
    <name evidence="21" type="primary">DGKD</name>
    <name evidence="21" type="ORF">TNCT_333961</name>
</gene>
<dbReference type="PANTHER" id="PTHR11255:SF109">
    <property type="entry name" value="DIACYLGLYCEROL KINASE ETA"/>
    <property type="match status" value="1"/>
</dbReference>
<dbReference type="InterPro" id="IPR001660">
    <property type="entry name" value="SAM"/>
</dbReference>
<dbReference type="SUPFAM" id="SSF57889">
    <property type="entry name" value="Cysteine-rich domain"/>
    <property type="match status" value="2"/>
</dbReference>
<feature type="region of interest" description="Disordered" evidence="16">
    <location>
        <begin position="696"/>
        <end position="723"/>
    </location>
</feature>
<feature type="compositionally biased region" description="Acidic residues" evidence="16">
    <location>
        <begin position="20"/>
        <end position="29"/>
    </location>
</feature>
<dbReference type="SUPFAM" id="SSF111331">
    <property type="entry name" value="NAD kinase/diacylglycerol kinase-like"/>
    <property type="match status" value="2"/>
</dbReference>
<evidence type="ECO:0000256" key="1">
    <source>
        <dbReference type="ARBA" id="ARBA00001383"/>
    </source>
</evidence>
<keyword evidence="6" id="KW-0597">Phosphoprotein</keyword>
<feature type="domain" description="DAGKc" evidence="20">
    <location>
        <begin position="315"/>
        <end position="450"/>
    </location>
</feature>
<feature type="domain" description="PH" evidence="17">
    <location>
        <begin position="51"/>
        <end position="144"/>
    </location>
</feature>
<dbReference type="OrthoDB" id="196165at2759"/>
<dbReference type="InterPro" id="IPR054474">
    <property type="entry name" value="DGKD_4H"/>
</dbReference>
<keyword evidence="7 15" id="KW-0808">Transferase</keyword>
<dbReference type="GO" id="GO:0004143">
    <property type="term" value="F:ATP-dependent diacylglycerol kinase activity"/>
    <property type="evidence" value="ECO:0007669"/>
    <property type="project" value="UniProtKB-EC"/>
</dbReference>
<dbReference type="Pfam" id="PF00169">
    <property type="entry name" value="PH"/>
    <property type="match status" value="1"/>
</dbReference>
<keyword evidence="5" id="KW-0963">Cytoplasm</keyword>
<feature type="domain" description="Phorbol-ester/DAG-type" evidence="18">
    <location>
        <begin position="233"/>
        <end position="285"/>
    </location>
</feature>
<dbReference type="FunFam" id="1.10.150.50:FF:000021">
    <property type="entry name" value="Diacylglycerol kinase"/>
    <property type="match status" value="1"/>
</dbReference>
<comment type="caution">
    <text evidence="21">The sequence shown here is derived from an EMBL/GenBank/DDBJ whole genome shotgun (WGS) entry which is preliminary data.</text>
</comment>
<evidence type="ECO:0000259" key="17">
    <source>
        <dbReference type="PROSITE" id="PS50003"/>
    </source>
</evidence>
<comment type="catalytic activity">
    <reaction evidence="1 15">
        <text>a 1,2-diacyl-sn-glycerol + ATP = a 1,2-diacyl-sn-glycero-3-phosphate + ADP + H(+)</text>
        <dbReference type="Rhea" id="RHEA:10272"/>
        <dbReference type="ChEBI" id="CHEBI:15378"/>
        <dbReference type="ChEBI" id="CHEBI:17815"/>
        <dbReference type="ChEBI" id="CHEBI:30616"/>
        <dbReference type="ChEBI" id="CHEBI:58608"/>
        <dbReference type="ChEBI" id="CHEBI:456216"/>
        <dbReference type="EC" id="2.7.1.107"/>
    </reaction>
</comment>
<dbReference type="InterPro" id="IPR001849">
    <property type="entry name" value="PH_domain"/>
</dbReference>
<dbReference type="InterPro" id="IPR016064">
    <property type="entry name" value="NAD/diacylglycerol_kinase_sf"/>
</dbReference>
<evidence type="ECO:0000256" key="8">
    <source>
        <dbReference type="ARBA" id="ARBA00022723"/>
    </source>
</evidence>
<evidence type="ECO:0000313" key="21">
    <source>
        <dbReference type="EMBL" id="GFQ72750.1"/>
    </source>
</evidence>
<feature type="compositionally biased region" description="Polar residues" evidence="16">
    <location>
        <begin position="641"/>
        <end position="655"/>
    </location>
</feature>
<dbReference type="Gene3D" id="2.30.29.30">
    <property type="entry name" value="Pleckstrin-homology domain (PH domain)/Phosphotyrosine-binding domain (PTB)"/>
    <property type="match status" value="1"/>
</dbReference>
<keyword evidence="10 15" id="KW-0547">Nucleotide-binding</keyword>
<dbReference type="Pfam" id="PF07647">
    <property type="entry name" value="SAM_2"/>
    <property type="match status" value="1"/>
</dbReference>
<feature type="compositionally biased region" description="Low complexity" evidence="16">
    <location>
        <begin position="712"/>
        <end position="722"/>
    </location>
</feature>
<dbReference type="SMART" id="SM00454">
    <property type="entry name" value="SAM"/>
    <property type="match status" value="1"/>
</dbReference>
<dbReference type="Gene3D" id="3.40.50.10330">
    <property type="entry name" value="Probable inorganic polyphosphate/atp-NAD kinase, domain 1"/>
    <property type="match status" value="1"/>
</dbReference>
<keyword evidence="14 15" id="KW-0067">ATP-binding</keyword>
<comment type="function">
    <text evidence="2">Phosphorylates diacylglycerol (DAG) to generate phosphatidic acid (PA).</text>
</comment>
<keyword evidence="11" id="KW-0863">Zinc-finger</keyword>
<dbReference type="GO" id="GO:0005524">
    <property type="term" value="F:ATP binding"/>
    <property type="evidence" value="ECO:0007669"/>
    <property type="project" value="UniProtKB-KW"/>
</dbReference>
<evidence type="ECO:0000256" key="5">
    <source>
        <dbReference type="ARBA" id="ARBA00022490"/>
    </source>
</evidence>
<accession>A0A8X6I8J2</accession>
<dbReference type="CDD" id="cd13274">
    <property type="entry name" value="PH_DGK_type2"/>
    <property type="match status" value="1"/>
</dbReference>
<dbReference type="PROSITE" id="PS50105">
    <property type="entry name" value="SAM_DOMAIN"/>
    <property type="match status" value="1"/>
</dbReference>
<keyword evidence="9" id="KW-0677">Repeat</keyword>
<dbReference type="Proteomes" id="UP000887116">
    <property type="component" value="Unassembled WGS sequence"/>
</dbReference>
<dbReference type="FunFam" id="3.30.60.20:FF:000002">
    <property type="entry name" value="Diacylglycerol kinase"/>
    <property type="match status" value="1"/>
</dbReference>
<dbReference type="Pfam" id="PF00781">
    <property type="entry name" value="DAGK_cat"/>
    <property type="match status" value="1"/>
</dbReference>
<dbReference type="GO" id="GO:0005737">
    <property type="term" value="C:cytoplasm"/>
    <property type="evidence" value="ECO:0007669"/>
    <property type="project" value="UniProtKB-SubCell"/>
</dbReference>
<dbReference type="InterPro" id="IPR037607">
    <property type="entry name" value="DGK"/>
</dbReference>
<dbReference type="GO" id="GO:0046486">
    <property type="term" value="P:glycerolipid metabolic process"/>
    <property type="evidence" value="ECO:0007669"/>
    <property type="project" value="UniProtKB-ARBA"/>
</dbReference>
<dbReference type="GO" id="GO:0005886">
    <property type="term" value="C:plasma membrane"/>
    <property type="evidence" value="ECO:0007669"/>
    <property type="project" value="TreeGrafter"/>
</dbReference>
<dbReference type="InterPro" id="IPR002219">
    <property type="entry name" value="PKC_DAG/PE"/>
</dbReference>
<dbReference type="CDD" id="cd20894">
    <property type="entry name" value="C1_DGKeta_rpt2"/>
    <property type="match status" value="1"/>
</dbReference>
<dbReference type="InterPro" id="IPR017438">
    <property type="entry name" value="ATP-NAD_kinase_N"/>
</dbReference>
<organism evidence="21 22">
    <name type="scientific">Trichonephila clavata</name>
    <name type="common">Joro spider</name>
    <name type="synonym">Nephila clavata</name>
    <dbReference type="NCBI Taxonomy" id="2740835"/>
    <lineage>
        <taxon>Eukaryota</taxon>
        <taxon>Metazoa</taxon>
        <taxon>Ecdysozoa</taxon>
        <taxon>Arthropoda</taxon>
        <taxon>Chelicerata</taxon>
        <taxon>Arachnida</taxon>
        <taxon>Araneae</taxon>
        <taxon>Araneomorphae</taxon>
        <taxon>Entelegynae</taxon>
        <taxon>Araneoidea</taxon>
        <taxon>Nephilidae</taxon>
        <taxon>Trichonephila</taxon>
    </lineage>
</organism>
<keyword evidence="12 15" id="KW-0418">Kinase</keyword>
<proteinExistence type="inferred from homology"/>
<evidence type="ECO:0000259" key="18">
    <source>
        <dbReference type="PROSITE" id="PS50081"/>
    </source>
</evidence>
<dbReference type="SUPFAM" id="SSF50729">
    <property type="entry name" value="PH domain-like"/>
    <property type="match status" value="1"/>
</dbReference>
<evidence type="ECO:0000256" key="13">
    <source>
        <dbReference type="ARBA" id="ARBA00022833"/>
    </source>
</evidence>